<dbReference type="Pfam" id="PF06239">
    <property type="entry name" value="ECSIT_N"/>
    <property type="match status" value="1"/>
</dbReference>
<name>A0ABN7SVQ6_OIKDI</name>
<keyword evidence="8" id="KW-0391">Immunity</keyword>
<protein>
    <recommendedName>
        <fullName evidence="5">Evolutionarily conserved signaling intermediate in Toll pathway, mitochondrial</fullName>
    </recommendedName>
</protein>
<evidence type="ECO:0000256" key="3">
    <source>
        <dbReference type="ARBA" id="ARBA00004496"/>
    </source>
</evidence>
<dbReference type="PANTHER" id="PTHR13113:SF1">
    <property type="entry name" value="EVOLUTIONARILY CONSERVED SIGNALING INTERMEDIATE IN TOLL PATHWAY, MITOCHONDRIAL"/>
    <property type="match status" value="1"/>
</dbReference>
<sequence length="510" mass="59339">MDKSYANEMEAYLADAEHSYIQEADKRAFYMAVELWKKEAGPGRQGHKDFIVMAIPTISQLGLSKDTKAYMTLLDCWPDANYVFAEKSPIYKQTTSQSTFFIEKFEWTSDANLCKHLLRTMERNGCPCTNEIYAKVTDLFGIYSDASVLARQQMLFNKRLMERNPFPIEIPKDPTELAAATLRQASPGLDRQYHRFPIKQRDGKWIRSEKDGEFYESHDSVIVSQSPEQLDNLRNHDPDEPVLIEGPISIFMNGKATEIFVLRSENQVEKTAREKRNEKFDKKYTTVISNKEWFADFYGKDLETGMELHGGRQRTMRAFGAQGAMDQLDKSVLELEATHEKRLIFPKEEEPIYEQIEYDLSWKPITDFRGDSIPELLKSGHLRSEEFADEVQLGRRTEAKVFCLAHIDCEQKLLPDAYSTWIRGIAETVEPKVQNFTVVLREDWTPENSDHLTIDPSPGNRGYNQIEEVLESEQFDEELEEEIRREQIEREKAKENKKSFFSFFKKKDDN</sequence>
<comment type="similarity">
    <text evidence="4">Belongs to the ECSIT family.</text>
</comment>
<evidence type="ECO:0000256" key="9">
    <source>
        <dbReference type="ARBA" id="ARBA00022946"/>
    </source>
</evidence>
<evidence type="ECO:0000256" key="1">
    <source>
        <dbReference type="ARBA" id="ARBA00004123"/>
    </source>
</evidence>
<evidence type="ECO:0000259" key="13">
    <source>
        <dbReference type="Pfam" id="PF14784"/>
    </source>
</evidence>
<feature type="domain" description="ECSIT N-terminal" evidence="12">
    <location>
        <begin position="21"/>
        <end position="192"/>
    </location>
</feature>
<keyword evidence="7" id="KW-0399">Innate immunity</keyword>
<keyword evidence="9" id="KW-0809">Transit peptide</keyword>
<evidence type="ECO:0000256" key="10">
    <source>
        <dbReference type="ARBA" id="ARBA00023128"/>
    </source>
</evidence>
<dbReference type="InterPro" id="IPR029342">
    <property type="entry name" value="ECIST_C"/>
</dbReference>
<evidence type="ECO:0000256" key="4">
    <source>
        <dbReference type="ARBA" id="ARBA00007674"/>
    </source>
</evidence>
<evidence type="ECO:0000313" key="15">
    <source>
        <dbReference type="Proteomes" id="UP001158576"/>
    </source>
</evidence>
<dbReference type="Proteomes" id="UP001158576">
    <property type="component" value="Chromosome 1"/>
</dbReference>
<evidence type="ECO:0000256" key="11">
    <source>
        <dbReference type="ARBA" id="ARBA00023242"/>
    </source>
</evidence>
<evidence type="ECO:0000256" key="8">
    <source>
        <dbReference type="ARBA" id="ARBA00022859"/>
    </source>
</evidence>
<evidence type="ECO:0000256" key="6">
    <source>
        <dbReference type="ARBA" id="ARBA00022490"/>
    </source>
</evidence>
<gene>
    <name evidence="14" type="ORF">OKIOD_LOCUS11571</name>
</gene>
<organism evidence="14 15">
    <name type="scientific">Oikopleura dioica</name>
    <name type="common">Tunicate</name>
    <dbReference type="NCBI Taxonomy" id="34765"/>
    <lineage>
        <taxon>Eukaryota</taxon>
        <taxon>Metazoa</taxon>
        <taxon>Chordata</taxon>
        <taxon>Tunicata</taxon>
        <taxon>Appendicularia</taxon>
        <taxon>Copelata</taxon>
        <taxon>Oikopleuridae</taxon>
        <taxon>Oikopleura</taxon>
    </lineage>
</organism>
<dbReference type="PANTHER" id="PTHR13113">
    <property type="entry name" value="ECSIT EVOLUTIONARILY CONSERVED SIGNALING INTERMEDIATE IN TOLL PATHWAYS"/>
    <property type="match status" value="1"/>
</dbReference>
<comment type="subcellular location">
    <subcellularLocation>
        <location evidence="3">Cytoplasm</location>
    </subcellularLocation>
    <subcellularLocation>
        <location evidence="2">Mitochondrion</location>
    </subcellularLocation>
    <subcellularLocation>
        <location evidence="1">Nucleus</location>
    </subcellularLocation>
</comment>
<evidence type="ECO:0000313" key="14">
    <source>
        <dbReference type="EMBL" id="CAG5106359.1"/>
    </source>
</evidence>
<evidence type="ECO:0000256" key="5">
    <source>
        <dbReference type="ARBA" id="ARBA00019998"/>
    </source>
</evidence>
<reference evidence="14 15" key="1">
    <citation type="submission" date="2021-04" db="EMBL/GenBank/DDBJ databases">
        <authorList>
            <person name="Bliznina A."/>
        </authorList>
    </citation>
    <scope>NUCLEOTIDE SEQUENCE [LARGE SCALE GENOMIC DNA]</scope>
</reference>
<dbReference type="InterPro" id="IPR010418">
    <property type="entry name" value="ECSIT"/>
</dbReference>
<dbReference type="InterPro" id="IPR046448">
    <property type="entry name" value="ECSIT_N"/>
</dbReference>
<evidence type="ECO:0000259" key="12">
    <source>
        <dbReference type="Pfam" id="PF06239"/>
    </source>
</evidence>
<keyword evidence="11" id="KW-0539">Nucleus</keyword>
<feature type="domain" description="ECSIT C-terminal" evidence="13">
    <location>
        <begin position="226"/>
        <end position="327"/>
    </location>
</feature>
<dbReference type="EMBL" id="OU015566">
    <property type="protein sequence ID" value="CAG5106359.1"/>
    <property type="molecule type" value="Genomic_DNA"/>
</dbReference>
<evidence type="ECO:0000256" key="2">
    <source>
        <dbReference type="ARBA" id="ARBA00004173"/>
    </source>
</evidence>
<keyword evidence="10" id="KW-0496">Mitochondrion</keyword>
<accession>A0ABN7SVQ6</accession>
<proteinExistence type="inferred from homology"/>
<keyword evidence="6" id="KW-0963">Cytoplasm</keyword>
<keyword evidence="15" id="KW-1185">Reference proteome</keyword>
<dbReference type="Pfam" id="PF14784">
    <property type="entry name" value="ECSIT_C"/>
    <property type="match status" value="1"/>
</dbReference>
<evidence type="ECO:0000256" key="7">
    <source>
        <dbReference type="ARBA" id="ARBA00022588"/>
    </source>
</evidence>